<dbReference type="RefSeq" id="XP_005794445.1">
    <property type="nucleotide sequence ID" value="XM_005794388.1"/>
</dbReference>
<accession>A0A0D3L1Y1</accession>
<evidence type="ECO:0000313" key="5">
    <source>
        <dbReference type="EnsemblProtists" id="EOD42016"/>
    </source>
</evidence>
<dbReference type="PRINTS" id="PR00081">
    <property type="entry name" value="GDHRDH"/>
</dbReference>
<dbReference type="InterPro" id="IPR057326">
    <property type="entry name" value="KR_dom"/>
</dbReference>
<comment type="similarity">
    <text evidence="1">Belongs to the short-chain dehydrogenases/reductases (SDR) family.</text>
</comment>
<dbReference type="OMA" id="TQHAMRA"/>
<protein>
    <recommendedName>
        <fullName evidence="4">Ketoreductase domain-containing protein</fullName>
    </recommendedName>
</protein>
<dbReference type="eggNOG" id="KOG1210">
    <property type="taxonomic scope" value="Eukaryota"/>
</dbReference>
<dbReference type="PROSITE" id="PS00061">
    <property type="entry name" value="ADH_SHORT"/>
    <property type="match status" value="1"/>
</dbReference>
<dbReference type="PaxDb" id="2903-EOD42016"/>
<dbReference type="PANTHER" id="PTHR43391:SF14">
    <property type="entry name" value="DEHYDROGENASE_REDUCTASE SDR FAMILY PROTEIN 7-LIKE"/>
    <property type="match status" value="1"/>
</dbReference>
<keyword evidence="6" id="KW-1185">Reference proteome</keyword>
<proteinExistence type="inferred from homology"/>
<dbReference type="HOGENOM" id="CLU_910387_0_0_1"/>
<reference evidence="5" key="2">
    <citation type="submission" date="2024-10" db="UniProtKB">
        <authorList>
            <consortium name="EnsemblProtists"/>
        </authorList>
    </citation>
    <scope>IDENTIFICATION</scope>
</reference>
<dbReference type="SMART" id="SM00822">
    <property type="entry name" value="PKS_KR"/>
    <property type="match status" value="1"/>
</dbReference>
<evidence type="ECO:0000313" key="6">
    <source>
        <dbReference type="Proteomes" id="UP000013827"/>
    </source>
</evidence>
<evidence type="ECO:0000256" key="1">
    <source>
        <dbReference type="ARBA" id="ARBA00006484"/>
    </source>
</evidence>
<dbReference type="InterPro" id="IPR036291">
    <property type="entry name" value="NAD(P)-bd_dom_sf"/>
</dbReference>
<dbReference type="InterPro" id="IPR002347">
    <property type="entry name" value="SDR_fam"/>
</dbReference>
<reference evidence="6" key="1">
    <citation type="journal article" date="2013" name="Nature">
        <title>Pan genome of the phytoplankton Emiliania underpins its global distribution.</title>
        <authorList>
            <person name="Read B.A."/>
            <person name="Kegel J."/>
            <person name="Klute M.J."/>
            <person name="Kuo A."/>
            <person name="Lefebvre S.C."/>
            <person name="Maumus F."/>
            <person name="Mayer C."/>
            <person name="Miller J."/>
            <person name="Monier A."/>
            <person name="Salamov A."/>
            <person name="Young J."/>
            <person name="Aguilar M."/>
            <person name="Claverie J.M."/>
            <person name="Frickenhaus S."/>
            <person name="Gonzalez K."/>
            <person name="Herman E.K."/>
            <person name="Lin Y.C."/>
            <person name="Napier J."/>
            <person name="Ogata H."/>
            <person name="Sarno A.F."/>
            <person name="Shmutz J."/>
            <person name="Schroeder D."/>
            <person name="de Vargas C."/>
            <person name="Verret F."/>
            <person name="von Dassow P."/>
            <person name="Valentin K."/>
            <person name="Van de Peer Y."/>
            <person name="Wheeler G."/>
            <person name="Dacks J.B."/>
            <person name="Delwiche C.F."/>
            <person name="Dyhrman S.T."/>
            <person name="Glockner G."/>
            <person name="John U."/>
            <person name="Richards T."/>
            <person name="Worden A.Z."/>
            <person name="Zhang X."/>
            <person name="Grigoriev I.V."/>
            <person name="Allen A.E."/>
            <person name="Bidle K."/>
            <person name="Borodovsky M."/>
            <person name="Bowler C."/>
            <person name="Brownlee C."/>
            <person name="Cock J.M."/>
            <person name="Elias M."/>
            <person name="Gladyshev V.N."/>
            <person name="Groth M."/>
            <person name="Guda C."/>
            <person name="Hadaegh A."/>
            <person name="Iglesias-Rodriguez M.D."/>
            <person name="Jenkins J."/>
            <person name="Jones B.M."/>
            <person name="Lawson T."/>
            <person name="Leese F."/>
            <person name="Lindquist E."/>
            <person name="Lobanov A."/>
            <person name="Lomsadze A."/>
            <person name="Malik S.B."/>
            <person name="Marsh M.E."/>
            <person name="Mackinder L."/>
            <person name="Mock T."/>
            <person name="Mueller-Roeber B."/>
            <person name="Pagarete A."/>
            <person name="Parker M."/>
            <person name="Probert I."/>
            <person name="Quesneville H."/>
            <person name="Raines C."/>
            <person name="Rensing S.A."/>
            <person name="Riano-Pachon D.M."/>
            <person name="Richier S."/>
            <person name="Rokitta S."/>
            <person name="Shiraiwa Y."/>
            <person name="Soanes D.M."/>
            <person name="van der Giezen M."/>
            <person name="Wahlund T.M."/>
            <person name="Williams B."/>
            <person name="Wilson W."/>
            <person name="Wolfe G."/>
            <person name="Wurch L.L."/>
        </authorList>
    </citation>
    <scope>NUCLEOTIDE SEQUENCE</scope>
</reference>
<dbReference type="InterPro" id="IPR020904">
    <property type="entry name" value="Sc_DH/Rdtase_CS"/>
</dbReference>
<evidence type="ECO:0000256" key="3">
    <source>
        <dbReference type="ARBA" id="ARBA00023002"/>
    </source>
</evidence>
<dbReference type="SUPFAM" id="SSF51735">
    <property type="entry name" value="NAD(P)-binding Rossmann-fold domains"/>
    <property type="match status" value="1"/>
</dbReference>
<dbReference type="GO" id="GO:0016491">
    <property type="term" value="F:oxidoreductase activity"/>
    <property type="evidence" value="ECO:0007669"/>
    <property type="project" value="UniProtKB-KW"/>
</dbReference>
<dbReference type="EnsemblProtists" id="EOD42016">
    <property type="protein sequence ID" value="EOD42016"/>
    <property type="gene ID" value="EMIHUDRAFT_447547"/>
</dbReference>
<dbReference type="GeneID" id="17287286"/>
<feature type="domain" description="Ketoreductase" evidence="4">
    <location>
        <begin position="47"/>
        <end position="242"/>
    </location>
</feature>
<dbReference type="Gene3D" id="3.40.50.720">
    <property type="entry name" value="NAD(P)-binding Rossmann-like Domain"/>
    <property type="match status" value="1"/>
</dbReference>
<evidence type="ECO:0000259" key="4">
    <source>
        <dbReference type="SMART" id="SM00822"/>
    </source>
</evidence>
<dbReference type="CDD" id="cd05233">
    <property type="entry name" value="SDR_c"/>
    <property type="match status" value="1"/>
</dbReference>
<dbReference type="AlphaFoldDB" id="A0A0D3L1Y1"/>
<name>A0A0D3L1Y1_EMIH1</name>
<keyword evidence="3" id="KW-0560">Oxidoreductase</keyword>
<dbReference type="KEGG" id="ehx:EMIHUDRAFT_447547"/>
<evidence type="ECO:0000256" key="2">
    <source>
        <dbReference type="ARBA" id="ARBA00022857"/>
    </source>
</evidence>
<dbReference type="PANTHER" id="PTHR43391">
    <property type="entry name" value="RETINOL DEHYDROGENASE-RELATED"/>
    <property type="match status" value="1"/>
</dbReference>
<dbReference type="STRING" id="2903.R1G1W0"/>
<organism evidence="5 6">
    <name type="scientific">Emiliania huxleyi (strain CCMP1516)</name>
    <dbReference type="NCBI Taxonomy" id="280463"/>
    <lineage>
        <taxon>Eukaryota</taxon>
        <taxon>Haptista</taxon>
        <taxon>Haptophyta</taxon>
        <taxon>Prymnesiophyceae</taxon>
        <taxon>Isochrysidales</taxon>
        <taxon>Noelaerhabdaceae</taxon>
        <taxon>Emiliania</taxon>
    </lineage>
</organism>
<keyword evidence="2" id="KW-0521">NADP</keyword>
<dbReference type="Proteomes" id="UP000013827">
    <property type="component" value="Unassembled WGS sequence"/>
</dbReference>
<sequence>MAPVEFFVFLEGSALNRGKRESWLQVCRKALSMKLAAAMTASKPARRGVIITGGSSGIGLALATALLQNGGERYKVYVTGTRPLAETELAPLVQSIEASGSRSIHYSSGDTGDEPTAMKFFDGVPFFGLCINAGIGGGRYPLEEFDVERFDQMFRTNVRGVFLWLRASLPALKAGRQSQVVVTSSVMGSRPSAQAAPYCATKYAVNGLVLSLRAELKAGGHSHVKCGLVCPAGVATPWWEDAARGFAAAGAPSVDTSKFLAPRAVADACVAMLEQDASSNVESVMLDATGSAPLAVLARPTQEGNR</sequence>
<dbReference type="Pfam" id="PF00106">
    <property type="entry name" value="adh_short"/>
    <property type="match status" value="1"/>
</dbReference>